<evidence type="ECO:0000313" key="2">
    <source>
        <dbReference type="EMBL" id="CAK8996653.1"/>
    </source>
</evidence>
<evidence type="ECO:0008006" key="4">
    <source>
        <dbReference type="Google" id="ProtNLM"/>
    </source>
</evidence>
<dbReference type="EMBL" id="CAXAMN010001880">
    <property type="protein sequence ID" value="CAK8996653.1"/>
    <property type="molecule type" value="Genomic_DNA"/>
</dbReference>
<proteinExistence type="predicted"/>
<feature type="signal peptide" evidence="1">
    <location>
        <begin position="1"/>
        <end position="26"/>
    </location>
</feature>
<name>A0ABP0I305_9DINO</name>
<reference evidence="2 3" key="1">
    <citation type="submission" date="2024-02" db="EMBL/GenBank/DDBJ databases">
        <authorList>
            <person name="Chen Y."/>
            <person name="Shah S."/>
            <person name="Dougan E. K."/>
            <person name="Thang M."/>
            <person name="Chan C."/>
        </authorList>
    </citation>
    <scope>NUCLEOTIDE SEQUENCE [LARGE SCALE GENOMIC DNA]</scope>
</reference>
<gene>
    <name evidence="2" type="ORF">CCMP2556_LOCUS4542</name>
</gene>
<keyword evidence="1" id="KW-0732">Signal</keyword>
<evidence type="ECO:0000256" key="1">
    <source>
        <dbReference type="SAM" id="SignalP"/>
    </source>
</evidence>
<keyword evidence="3" id="KW-1185">Reference proteome</keyword>
<dbReference type="Proteomes" id="UP001642484">
    <property type="component" value="Unassembled WGS sequence"/>
</dbReference>
<feature type="chain" id="PRO_5046023541" description="Queuosine salvage protein" evidence="1">
    <location>
        <begin position="27"/>
        <end position="320"/>
    </location>
</feature>
<protein>
    <recommendedName>
        <fullName evidence="4">Queuosine salvage protein</fullName>
    </recommendedName>
</protein>
<sequence>MAHMGRRPSWHRGACLVQVILVPTQATCTGDFWEAALALAQEGLVRLSSMESSWSHYSVNWLPFADQVLQNPHQSIQECPEGSVATLAHSLLAMDQVDQQTTRQSIKMMHHALEVPTAVEESGWRDYGLMTASSLLHFMYLKWVNIPQDNDRPKVTEDLSLDLEMLRPHHEFLFRNFVGDFVTKGVYELSITENSVYFSEAFAFVSFCHLYQVDFIAESGVYKGVSTEIWSLFAKEVAAIDLAISVEAESRLRPRRNVKLYAGDGQALLPALLSERPERHAAVFVDGPKGELAIHLALSLCERPEVLREKLQGPGRTDGF</sequence>
<evidence type="ECO:0000313" key="3">
    <source>
        <dbReference type="Proteomes" id="UP001642484"/>
    </source>
</evidence>
<comment type="caution">
    <text evidence="2">The sequence shown here is derived from an EMBL/GenBank/DDBJ whole genome shotgun (WGS) entry which is preliminary data.</text>
</comment>
<organism evidence="2 3">
    <name type="scientific">Durusdinium trenchii</name>
    <dbReference type="NCBI Taxonomy" id="1381693"/>
    <lineage>
        <taxon>Eukaryota</taxon>
        <taxon>Sar</taxon>
        <taxon>Alveolata</taxon>
        <taxon>Dinophyceae</taxon>
        <taxon>Suessiales</taxon>
        <taxon>Symbiodiniaceae</taxon>
        <taxon>Durusdinium</taxon>
    </lineage>
</organism>
<accession>A0ABP0I305</accession>